<evidence type="ECO:0008006" key="4">
    <source>
        <dbReference type="Google" id="ProtNLM"/>
    </source>
</evidence>
<reference evidence="3" key="1">
    <citation type="journal article" date="2019" name="Int. J. Syst. Evol. Microbiol.">
        <title>The Global Catalogue of Microorganisms (GCM) 10K type strain sequencing project: providing services to taxonomists for standard genome sequencing and annotation.</title>
        <authorList>
            <consortium name="The Broad Institute Genomics Platform"/>
            <consortium name="The Broad Institute Genome Sequencing Center for Infectious Disease"/>
            <person name="Wu L."/>
            <person name="Ma J."/>
        </authorList>
    </citation>
    <scope>NUCLEOTIDE SEQUENCE [LARGE SCALE GENOMIC DNA]</scope>
    <source>
        <strain evidence="3">JCM 4602</strain>
    </source>
</reference>
<dbReference type="EMBL" id="BMUW01000004">
    <property type="protein sequence ID" value="GGZ53235.1"/>
    <property type="molecule type" value="Genomic_DNA"/>
</dbReference>
<evidence type="ECO:0000256" key="1">
    <source>
        <dbReference type="SAM" id="Phobius"/>
    </source>
</evidence>
<evidence type="ECO:0000313" key="2">
    <source>
        <dbReference type="EMBL" id="GGZ53235.1"/>
    </source>
</evidence>
<organism evidence="2 3">
    <name type="scientific">Streptomyces rubiginosohelvolus</name>
    <dbReference type="NCBI Taxonomy" id="67362"/>
    <lineage>
        <taxon>Bacteria</taxon>
        <taxon>Bacillati</taxon>
        <taxon>Actinomycetota</taxon>
        <taxon>Actinomycetes</taxon>
        <taxon>Kitasatosporales</taxon>
        <taxon>Streptomycetaceae</taxon>
        <taxon>Streptomyces</taxon>
    </lineage>
</organism>
<proteinExistence type="predicted"/>
<feature type="transmembrane region" description="Helical" evidence="1">
    <location>
        <begin position="101"/>
        <end position="123"/>
    </location>
</feature>
<accession>A0ABQ3BUT9</accession>
<dbReference type="Gene3D" id="2.60.120.1110">
    <property type="match status" value="1"/>
</dbReference>
<name>A0ABQ3BUT9_9ACTN</name>
<protein>
    <recommendedName>
        <fullName evidence="4">Phage protein</fullName>
    </recommendedName>
</protein>
<gene>
    <name evidence="2" type="ORF">GCM10010328_30060</name>
</gene>
<keyword evidence="1" id="KW-0812">Transmembrane</keyword>
<keyword evidence="1" id="KW-0472">Membrane</keyword>
<dbReference type="Proteomes" id="UP000624183">
    <property type="component" value="Unassembled WGS sequence"/>
</dbReference>
<keyword evidence="3" id="KW-1185">Reference proteome</keyword>
<sequence>MRDIYSNVLVKQSLTPAVRTATATGTAVDRNAGGAMFQNALIVVTTGVITDATHTITVEDSADGTSWATVAAEYLQGTAPAIVAADDTKTYELGYLGRKRYLRVVSTVAGATTGGAVAALVVLSDPRVTPVVRA</sequence>
<keyword evidence="1" id="KW-1133">Transmembrane helix</keyword>
<comment type="caution">
    <text evidence="2">The sequence shown here is derived from an EMBL/GenBank/DDBJ whole genome shotgun (WGS) entry which is preliminary data.</text>
</comment>
<evidence type="ECO:0000313" key="3">
    <source>
        <dbReference type="Proteomes" id="UP000624183"/>
    </source>
</evidence>